<reference evidence="8 9" key="1">
    <citation type="journal article" date="2020" name="J. Phycol.">
        <title>Comparative genome analysis reveals Cyanidiococcus gen. nov., a new extremophilic red algal genus sister to Cyanidioschyzon (Cyanidioschyzonaceae, Rhodophyta).</title>
        <authorList>
            <person name="Liu S.-L."/>
            <person name="Chiang Y.-R."/>
            <person name="Yoon H.S."/>
            <person name="Fu H.-Y."/>
        </authorList>
    </citation>
    <scope>NUCLEOTIDE SEQUENCE [LARGE SCALE GENOMIC DNA]</scope>
    <source>
        <strain evidence="8 9">THAL066</strain>
    </source>
</reference>
<dbReference type="InterPro" id="IPR011494">
    <property type="entry name" value="HIRA-like_C"/>
</dbReference>
<sequence length="551" mass="61150">MPARLRRVRRQREPACAPQTHPFDLVTVNGAVPTPSDQVRFENQREERLKDGKRRIIPVALGGSSLPVAQPSSVPRDDDGHPNLAWKRTGHHGTTAVERIKKRHRTHSLNAALSGGILRNTAATPAKLAPDGRAQGLPENEAARPNRLSAGGAPPQSSKVTCLDIMEESSGPDLPLDATAAEKRQVWVLPDAEADFVVESVLQSMRCTLVFGVKSGEQLWKQAVRGMISALAGSGGEGLILIGTTDAALHVFSLRSGMRLLAPLMLDAPVVWMAWHDKVVFALTRSASFYVYDVGILTRWRHELHLRPALCGTARFLAALRALDTLWLPERFLWNSGRRILFLFLGNGDLYAYIAAQAQWIRLMDDAFMASPYHRLGTNSDENTSTDVGTDLATLDKTRALMGHTDNNAEEAVDLLELADPQREISDTTAHLELLWLAASSLQNETEKRFWLHKLVKWLVQHGDEARLSELCDRLLDVGASNTVAIDETKEDSSIWRQSHLAMFDQIVLPTLAMNPELENMLNTYRELFKMLDAHQKEAGMSSTDESLRKP</sequence>
<dbReference type="SUPFAM" id="SSF50998">
    <property type="entry name" value="Quinoprotein alcohol dehydrogenase-like"/>
    <property type="match status" value="1"/>
</dbReference>
<dbReference type="GO" id="GO:0006351">
    <property type="term" value="P:DNA-templated transcription"/>
    <property type="evidence" value="ECO:0007669"/>
    <property type="project" value="InterPro"/>
</dbReference>
<evidence type="ECO:0000256" key="1">
    <source>
        <dbReference type="ARBA" id="ARBA00004123"/>
    </source>
</evidence>
<protein>
    <recommendedName>
        <fullName evidence="7">Protein HIRA-like C-terminal domain-containing protein</fullName>
    </recommendedName>
</protein>
<dbReference type="GO" id="GO:0006355">
    <property type="term" value="P:regulation of DNA-templated transcription"/>
    <property type="evidence" value="ECO:0007669"/>
    <property type="project" value="InterPro"/>
</dbReference>
<comment type="caution">
    <text evidence="8">The sequence shown here is derived from an EMBL/GenBank/DDBJ whole genome shotgun (WGS) entry which is preliminary data.</text>
</comment>
<dbReference type="PANTHER" id="PTHR13831:SF0">
    <property type="entry name" value="PROTEIN HIRA"/>
    <property type="match status" value="1"/>
</dbReference>
<evidence type="ECO:0000256" key="4">
    <source>
        <dbReference type="ARBA" id="ARBA00022853"/>
    </source>
</evidence>
<dbReference type="GO" id="GO:0000417">
    <property type="term" value="C:HIR complex"/>
    <property type="evidence" value="ECO:0007669"/>
    <property type="project" value="TreeGrafter"/>
</dbReference>
<comment type="subcellular location">
    <subcellularLocation>
        <location evidence="1">Nucleus</location>
    </subcellularLocation>
</comment>
<feature type="region of interest" description="Disordered" evidence="6">
    <location>
        <begin position="63"/>
        <end position="104"/>
    </location>
</feature>
<proteinExistence type="predicted"/>
<dbReference type="OrthoDB" id="2192933at2759"/>
<gene>
    <name evidence="8" type="ORF">F1559_004958</name>
</gene>
<keyword evidence="2" id="KW-0853">WD repeat</keyword>
<keyword evidence="3" id="KW-0677">Repeat</keyword>
<feature type="region of interest" description="Disordered" evidence="6">
    <location>
        <begin position="128"/>
        <end position="158"/>
    </location>
</feature>
<evidence type="ECO:0000313" key="9">
    <source>
        <dbReference type="Proteomes" id="UP000530660"/>
    </source>
</evidence>
<feature type="domain" description="Protein HIRA-like C-terminal" evidence="7">
    <location>
        <begin position="257"/>
        <end position="475"/>
    </location>
</feature>
<name>A0A7J7IR45_9RHOD</name>
<dbReference type="GO" id="GO:0005634">
    <property type="term" value="C:nucleus"/>
    <property type="evidence" value="ECO:0007669"/>
    <property type="project" value="UniProtKB-SubCell"/>
</dbReference>
<evidence type="ECO:0000313" key="8">
    <source>
        <dbReference type="EMBL" id="KAF6005034.1"/>
    </source>
</evidence>
<evidence type="ECO:0000256" key="2">
    <source>
        <dbReference type="ARBA" id="ARBA00022574"/>
    </source>
</evidence>
<dbReference type="AlphaFoldDB" id="A0A7J7IR45"/>
<evidence type="ECO:0000256" key="6">
    <source>
        <dbReference type="SAM" id="MobiDB-lite"/>
    </source>
</evidence>
<dbReference type="GO" id="GO:0000785">
    <property type="term" value="C:chromatin"/>
    <property type="evidence" value="ECO:0007669"/>
    <property type="project" value="TreeGrafter"/>
</dbReference>
<dbReference type="InterPro" id="IPR011047">
    <property type="entry name" value="Quinoprotein_ADH-like_sf"/>
</dbReference>
<dbReference type="Pfam" id="PF07569">
    <property type="entry name" value="Hira"/>
    <property type="match status" value="1"/>
</dbReference>
<keyword evidence="9" id="KW-1185">Reference proteome</keyword>
<evidence type="ECO:0000256" key="3">
    <source>
        <dbReference type="ARBA" id="ARBA00022737"/>
    </source>
</evidence>
<organism evidence="8 9">
    <name type="scientific">Cyanidiococcus yangmingshanensis</name>
    <dbReference type="NCBI Taxonomy" id="2690220"/>
    <lineage>
        <taxon>Eukaryota</taxon>
        <taxon>Rhodophyta</taxon>
        <taxon>Bangiophyceae</taxon>
        <taxon>Cyanidiales</taxon>
        <taxon>Cyanidiaceae</taxon>
        <taxon>Cyanidiococcus</taxon>
    </lineage>
</organism>
<dbReference type="InterPro" id="IPR031120">
    <property type="entry name" value="HIR1-like"/>
</dbReference>
<dbReference type="GO" id="GO:0031491">
    <property type="term" value="F:nucleosome binding"/>
    <property type="evidence" value="ECO:0007669"/>
    <property type="project" value="TreeGrafter"/>
</dbReference>
<evidence type="ECO:0000259" key="7">
    <source>
        <dbReference type="Pfam" id="PF07569"/>
    </source>
</evidence>
<evidence type="ECO:0000256" key="5">
    <source>
        <dbReference type="ARBA" id="ARBA00023242"/>
    </source>
</evidence>
<accession>A0A7J7IR45</accession>
<dbReference type="EMBL" id="VWRR01000002">
    <property type="protein sequence ID" value="KAF6005034.1"/>
    <property type="molecule type" value="Genomic_DNA"/>
</dbReference>
<dbReference type="Proteomes" id="UP000530660">
    <property type="component" value="Unassembled WGS sequence"/>
</dbReference>
<keyword evidence="4" id="KW-0156">Chromatin regulator</keyword>
<dbReference type="GO" id="GO:0006338">
    <property type="term" value="P:chromatin remodeling"/>
    <property type="evidence" value="ECO:0007669"/>
    <property type="project" value="InterPro"/>
</dbReference>
<dbReference type="PANTHER" id="PTHR13831">
    <property type="entry name" value="MEMBER OF THE HIR1 FAMILY OF WD-REPEAT PROTEINS"/>
    <property type="match status" value="1"/>
</dbReference>
<keyword evidence="5" id="KW-0539">Nucleus</keyword>